<evidence type="ECO:0000256" key="3">
    <source>
        <dbReference type="ARBA" id="ARBA00023136"/>
    </source>
</evidence>
<dbReference type="GeneID" id="94374584"/>
<keyword evidence="4" id="KW-0143">Chaperone</keyword>
<name>A0ABX8TJE6_9CAUL</name>
<evidence type="ECO:0000256" key="4">
    <source>
        <dbReference type="ARBA" id="ARBA00023186"/>
    </source>
</evidence>
<proteinExistence type="predicted"/>
<sequence length="637" mass="68230">MITAFRAFSRSKWAAGLLVLIAVSFVIVGARMDVFDNLGPKHVISAGDRSMSEVEFRTAFDRVRERVQEQAGRPLTNADLVAENIHVRFLDSQTEQLGFLNWAWKAGLRPGKELIVKQIRQIPAFFNSVTGQFDQQAYQAALAQQNLTPAMLEQDLRDQYATEHFGAAVYAGARVPRIYGALLAGQAFERRDGRWFEVTQAMAGQVAAPTDAQLNAFIQENAARLRAPEFRTVSVVLFSPDPAAANAPIPEARIVERFNFKKDSLGQPETRTFVTLTAPNRETADKIAAALRAGKSPVDAGRENNVTPATFTDQPRSALGDQAVAAAVFGLQADQVSAPIRAGVGFAVAKVTSIKAGQAATLESARQEIIAELRAEDAKTQTYAKVEKYEAAHQAGKGLADAAREAGARIVDLPPFTQDGKLPNGQGLNAPPQIFQTAWTLAKGGESDVIDAGQGQYFAVRLNDIRPSALPTLAEVREPLAVEWTRREGMRRLSAKADELAGQIRAGQDVAAVARSVNAPLITRTNVVRDQATVQSLGQGIVQGLFGQSKGQVFAQPASENAYVVGRVDNIHAADPAVAGPLAEQARPRMTQELIQAMVQASFSAGAQRSKAKNDPALARTALGLSATGSAPAAPAQ</sequence>
<protein>
    <submittedName>
        <fullName evidence="6">SurA N-terminal domain-containing protein</fullName>
    </submittedName>
</protein>
<dbReference type="PANTHER" id="PTHR47529">
    <property type="entry name" value="PEPTIDYL-PROLYL CIS-TRANS ISOMERASE D"/>
    <property type="match status" value="1"/>
</dbReference>
<organism evidence="6 7">
    <name type="scientific">Brevundimonas nasdae</name>
    <dbReference type="NCBI Taxonomy" id="172043"/>
    <lineage>
        <taxon>Bacteria</taxon>
        <taxon>Pseudomonadati</taxon>
        <taxon>Pseudomonadota</taxon>
        <taxon>Alphaproteobacteria</taxon>
        <taxon>Caulobacterales</taxon>
        <taxon>Caulobacteraceae</taxon>
        <taxon>Brevundimonas</taxon>
    </lineage>
</organism>
<gene>
    <name evidence="6" type="ORF">KWG56_04860</name>
</gene>
<dbReference type="Pfam" id="PF13624">
    <property type="entry name" value="SurA_N_3"/>
    <property type="match status" value="1"/>
</dbReference>
<evidence type="ECO:0000313" key="7">
    <source>
        <dbReference type="Proteomes" id="UP000824334"/>
    </source>
</evidence>
<keyword evidence="7" id="KW-1185">Reference proteome</keyword>
<feature type="domain" description="PpiC" evidence="5">
    <location>
        <begin position="249"/>
        <end position="367"/>
    </location>
</feature>
<dbReference type="Pfam" id="PF13145">
    <property type="entry name" value="Rotamase_2"/>
    <property type="match status" value="2"/>
</dbReference>
<dbReference type="RefSeq" id="WP_219353927.1">
    <property type="nucleotide sequence ID" value="NZ_CP080034.1"/>
</dbReference>
<keyword evidence="3" id="KW-0472">Membrane</keyword>
<feature type="domain" description="PpiC" evidence="5">
    <location>
        <begin position="378"/>
        <end position="478"/>
    </location>
</feature>
<dbReference type="EMBL" id="CP080034">
    <property type="protein sequence ID" value="QYC11326.1"/>
    <property type="molecule type" value="Genomic_DNA"/>
</dbReference>
<accession>A0ABX8TJE6</accession>
<dbReference type="Proteomes" id="UP000824334">
    <property type="component" value="Chromosome"/>
</dbReference>
<evidence type="ECO:0000313" key="6">
    <source>
        <dbReference type="EMBL" id="QYC11326.1"/>
    </source>
</evidence>
<evidence type="ECO:0000256" key="1">
    <source>
        <dbReference type="ARBA" id="ARBA00004236"/>
    </source>
</evidence>
<evidence type="ECO:0000256" key="2">
    <source>
        <dbReference type="ARBA" id="ARBA00022475"/>
    </source>
</evidence>
<evidence type="ECO:0000259" key="5">
    <source>
        <dbReference type="Pfam" id="PF13145"/>
    </source>
</evidence>
<reference evidence="6 7" key="1">
    <citation type="submission" date="2021-07" db="EMBL/GenBank/DDBJ databases">
        <title>Isolation and characterization of bacteria from a gold mining with a capacity of golden bioaccumulation.</title>
        <authorList>
            <person name="Yang X.J."/>
        </authorList>
    </citation>
    <scope>NUCLEOTIDE SEQUENCE [LARGE SCALE GENOMIC DNA]</scope>
    <source>
        <strain evidence="6 7">Au29</strain>
    </source>
</reference>
<dbReference type="InterPro" id="IPR000297">
    <property type="entry name" value="PPIase_PpiC"/>
</dbReference>
<comment type="subcellular location">
    <subcellularLocation>
        <location evidence="1">Cell membrane</location>
    </subcellularLocation>
</comment>
<keyword evidence="2" id="KW-1003">Cell membrane</keyword>
<dbReference type="PANTHER" id="PTHR47529:SF1">
    <property type="entry name" value="PERIPLASMIC CHAPERONE PPID"/>
    <property type="match status" value="1"/>
</dbReference>
<dbReference type="InterPro" id="IPR052029">
    <property type="entry name" value="PpiD_chaperone"/>
</dbReference>